<sequence>MLKEYSLLHMSITIKYEMESMGNMAQLTCHAIARLFLCANLFWGKYNPLGKSLSPKIPLKYTKLLYKYKEKSKNLHNSLLSPLYFAILLNIKLLGGRIWKVKLVRKNWLIGF</sequence>
<protein>
    <submittedName>
        <fullName evidence="1">Uncharacterized protein</fullName>
    </submittedName>
</protein>
<accession>A0ABX3ZGU6</accession>
<evidence type="ECO:0000313" key="2">
    <source>
        <dbReference type="Proteomes" id="UP000196594"/>
    </source>
</evidence>
<evidence type="ECO:0000313" key="1">
    <source>
        <dbReference type="EMBL" id="OUZ38549.1"/>
    </source>
</evidence>
<reference evidence="1 2" key="1">
    <citation type="journal article" date="2017" name="Int. J. Syst. Evol. Microbiol.">
        <title>Solibacillus kalamii sp. nov., isolated from a high-efficiency particulate arrestance filter system used in the International Space Station.</title>
        <authorList>
            <person name="Checinska Sielaff A."/>
            <person name="Kumar R.M."/>
            <person name="Pal D."/>
            <person name="Mayilraj S."/>
            <person name="Venkateswaran K."/>
        </authorList>
    </citation>
    <scope>NUCLEOTIDE SEQUENCE [LARGE SCALE GENOMIC DNA]</scope>
    <source>
        <strain evidence="1 2">ISSFR-015</strain>
    </source>
</reference>
<organism evidence="1 2">
    <name type="scientific">Solibacillus kalamii</name>
    <dbReference type="NCBI Taxonomy" id="1748298"/>
    <lineage>
        <taxon>Bacteria</taxon>
        <taxon>Bacillati</taxon>
        <taxon>Bacillota</taxon>
        <taxon>Bacilli</taxon>
        <taxon>Bacillales</taxon>
        <taxon>Caryophanaceae</taxon>
        <taxon>Solibacillus</taxon>
    </lineage>
</organism>
<proteinExistence type="predicted"/>
<comment type="caution">
    <text evidence="1">The sequence shown here is derived from an EMBL/GenBank/DDBJ whole genome shotgun (WGS) entry which is preliminary data.</text>
</comment>
<keyword evidence="2" id="KW-1185">Reference proteome</keyword>
<dbReference type="EMBL" id="NHNT01000008">
    <property type="protein sequence ID" value="OUZ38549.1"/>
    <property type="molecule type" value="Genomic_DNA"/>
</dbReference>
<gene>
    <name evidence="1" type="ORF">CBM15_12420</name>
</gene>
<dbReference type="Proteomes" id="UP000196594">
    <property type="component" value="Unassembled WGS sequence"/>
</dbReference>
<name>A0ABX3ZGU6_9BACL</name>